<evidence type="ECO:0000256" key="5">
    <source>
        <dbReference type="SAM" id="Coils"/>
    </source>
</evidence>
<dbReference type="PANTHER" id="PTHR43289:SF6">
    <property type="entry name" value="SERINE_THREONINE-PROTEIN KINASE NEKL-3"/>
    <property type="match status" value="1"/>
</dbReference>
<keyword evidence="5" id="KW-0175">Coiled coil</keyword>
<evidence type="ECO:0000259" key="7">
    <source>
        <dbReference type="PROSITE" id="PS50011"/>
    </source>
</evidence>
<dbReference type="GO" id="GO:0005524">
    <property type="term" value="F:ATP binding"/>
    <property type="evidence" value="ECO:0007669"/>
    <property type="project" value="UniProtKB-KW"/>
</dbReference>
<keyword evidence="6" id="KW-0472">Membrane</keyword>
<evidence type="ECO:0000256" key="4">
    <source>
        <dbReference type="ARBA" id="ARBA00022840"/>
    </source>
</evidence>
<reference evidence="8 9" key="1">
    <citation type="submission" date="2018-08" db="EMBL/GenBank/DDBJ databases">
        <title>Lysobacter sp. zong2l5, whole genome shotgun sequence.</title>
        <authorList>
            <person name="Zhang X."/>
            <person name="Feng G."/>
            <person name="Zhu H."/>
        </authorList>
    </citation>
    <scope>NUCLEOTIDE SEQUENCE [LARGE SCALE GENOMIC DNA]</scope>
    <source>
        <strain evidence="9">zong2l5</strain>
    </source>
</reference>
<name>A0A371JWY3_9GAMM</name>
<dbReference type="Gene3D" id="1.25.40.10">
    <property type="entry name" value="Tetratricopeptide repeat domain"/>
    <property type="match status" value="1"/>
</dbReference>
<gene>
    <name evidence="8" type="ORF">DX914_17960</name>
</gene>
<proteinExistence type="predicted"/>
<keyword evidence="9" id="KW-1185">Reference proteome</keyword>
<sequence length="975" mass="107079">MTRIGARALELFDELIDLAETERAQRLHEVAMQDAALHAAVMDLLRADGDAAGWLEHSPAELIAARQTALQRDEADPAPDPRVGTRLGPWRIDRLIARGGIGSVYEAHRDDGQYQQRVALKCLRAELSGRERIAAFLTERQHLARLDHPGIAAVVDGGVEPQGQPWFAMRYVDGERIDRWCDRHRASVAQRVDLLIQAAQALAHAHAQGLAHGHIKPSNLLVGADGRVQLVDFGLSAAFVGLVGADEARDRSAAGPATDVYALGVLMYRLLSAQWPTPLHALGALIPGAIPGERQSMDRLLAQIADPQEQQRIADARGTAHLPALMRRLGGDLSAIALKAVAPQAQDRYASASEFAEDLRRWREHRPVDARPVGAWTRARLLLRRHPAAFGLVAMLLLAIVGSSILIYWQSQNTLREARASQAVSALFAATLGTATLSGLGAAPFSSQSLLQKTETELRKLDLRGQPLLLAHSLATLARGRATIGDYARAEALADEAQRALQGEPDDEGYVAATRIAMLNTRGRYAEAAAQAQAQLDELRGEGDRSSRRRSAGLGMELALAQWGLGHPPDALRSLEAALHSARTLGSGNEELLAQLLIQRSRFRFQFLDMTGARRDAQQAISLIDARNPVLADDARELLLEVSIRNQMHPDLALAQRILSGRRRTLGDRHPKTGMAWVLLAYAQFPPKTDPALARRNAAHGLTLVESAYGRNHPQYALALLNASRAIARGSMDNADQLREVLRIFDRTLGPSHALTIRARGILAARLQEQAPALARPSDIRESIALLHQNYEFNRKIGIPLTWDEVYLARALILHGRREDLPRAQALLRSADQGFARYFAPGDGRLPETGAYLGDVLRYLQGGRAEADIAFAAAIERYRDNDSFVARQALRDSLLYRALHAYETCDRDRALAFLDQVLAVDRLSLREQDVAPRESRGYLDALRRHDRMINTSGAYTIPAYALDEANARAASCRPR</sequence>
<keyword evidence="3 8" id="KW-0418">Kinase</keyword>
<dbReference type="Pfam" id="PF00069">
    <property type="entry name" value="Pkinase"/>
    <property type="match status" value="1"/>
</dbReference>
<dbReference type="GO" id="GO:0004674">
    <property type="term" value="F:protein serine/threonine kinase activity"/>
    <property type="evidence" value="ECO:0007669"/>
    <property type="project" value="UniProtKB-KW"/>
</dbReference>
<dbReference type="RefSeq" id="WP_115861368.1">
    <property type="nucleotide sequence ID" value="NZ_QTSU01000004.1"/>
</dbReference>
<keyword evidence="4" id="KW-0067">ATP-binding</keyword>
<feature type="coiled-coil region" evidence="5">
    <location>
        <begin position="522"/>
        <end position="549"/>
    </location>
</feature>
<dbReference type="OrthoDB" id="9801841at2"/>
<dbReference type="Gene3D" id="3.30.200.20">
    <property type="entry name" value="Phosphorylase Kinase, domain 1"/>
    <property type="match status" value="1"/>
</dbReference>
<evidence type="ECO:0000313" key="9">
    <source>
        <dbReference type="Proteomes" id="UP000264492"/>
    </source>
</evidence>
<evidence type="ECO:0000313" key="8">
    <source>
        <dbReference type="EMBL" id="RDZ26158.1"/>
    </source>
</evidence>
<dbReference type="AlphaFoldDB" id="A0A371JWY3"/>
<evidence type="ECO:0000256" key="3">
    <source>
        <dbReference type="ARBA" id="ARBA00022777"/>
    </source>
</evidence>
<comment type="caution">
    <text evidence="8">The sequence shown here is derived from an EMBL/GenBank/DDBJ whole genome shotgun (WGS) entry which is preliminary data.</text>
</comment>
<dbReference type="PROSITE" id="PS50011">
    <property type="entry name" value="PROTEIN_KINASE_DOM"/>
    <property type="match status" value="1"/>
</dbReference>
<keyword evidence="1" id="KW-0808">Transferase</keyword>
<evidence type="ECO:0000256" key="1">
    <source>
        <dbReference type="ARBA" id="ARBA00022679"/>
    </source>
</evidence>
<keyword evidence="6" id="KW-1133">Transmembrane helix</keyword>
<dbReference type="InterPro" id="IPR011009">
    <property type="entry name" value="Kinase-like_dom_sf"/>
</dbReference>
<protein>
    <submittedName>
        <fullName evidence="8">Serine/threonine protein kinase</fullName>
    </submittedName>
</protein>
<dbReference type="InterPro" id="IPR000719">
    <property type="entry name" value="Prot_kinase_dom"/>
</dbReference>
<dbReference type="Gene3D" id="1.10.510.10">
    <property type="entry name" value="Transferase(Phosphotransferase) domain 1"/>
    <property type="match status" value="1"/>
</dbReference>
<evidence type="ECO:0000256" key="2">
    <source>
        <dbReference type="ARBA" id="ARBA00022741"/>
    </source>
</evidence>
<feature type="transmembrane region" description="Helical" evidence="6">
    <location>
        <begin position="388"/>
        <end position="409"/>
    </location>
</feature>
<organism evidence="8 9">
    <name type="scientific">Lysobacter silvisoli</name>
    <dbReference type="NCBI Taxonomy" id="2293254"/>
    <lineage>
        <taxon>Bacteria</taxon>
        <taxon>Pseudomonadati</taxon>
        <taxon>Pseudomonadota</taxon>
        <taxon>Gammaproteobacteria</taxon>
        <taxon>Lysobacterales</taxon>
        <taxon>Lysobacteraceae</taxon>
        <taxon>Lysobacter</taxon>
    </lineage>
</organism>
<dbReference type="Proteomes" id="UP000264492">
    <property type="component" value="Unassembled WGS sequence"/>
</dbReference>
<dbReference type="EMBL" id="QTSU01000004">
    <property type="protein sequence ID" value="RDZ26158.1"/>
    <property type="molecule type" value="Genomic_DNA"/>
</dbReference>
<accession>A0A371JWY3</accession>
<evidence type="ECO:0000256" key="6">
    <source>
        <dbReference type="SAM" id="Phobius"/>
    </source>
</evidence>
<keyword evidence="8" id="KW-0723">Serine/threonine-protein kinase</keyword>
<feature type="domain" description="Protein kinase" evidence="7">
    <location>
        <begin position="90"/>
        <end position="325"/>
    </location>
</feature>
<dbReference type="CDD" id="cd14014">
    <property type="entry name" value="STKc_PknB_like"/>
    <property type="match status" value="1"/>
</dbReference>
<dbReference type="InterPro" id="IPR011990">
    <property type="entry name" value="TPR-like_helical_dom_sf"/>
</dbReference>
<keyword evidence="2" id="KW-0547">Nucleotide-binding</keyword>
<dbReference type="PANTHER" id="PTHR43289">
    <property type="entry name" value="MITOGEN-ACTIVATED PROTEIN KINASE KINASE KINASE 20-RELATED"/>
    <property type="match status" value="1"/>
</dbReference>
<keyword evidence="6" id="KW-0812">Transmembrane</keyword>
<dbReference type="SUPFAM" id="SSF56112">
    <property type="entry name" value="Protein kinase-like (PK-like)"/>
    <property type="match status" value="1"/>
</dbReference>